<evidence type="ECO:0000256" key="3">
    <source>
        <dbReference type="SAM" id="Phobius"/>
    </source>
</evidence>
<keyword evidence="3" id="KW-0472">Membrane</keyword>
<protein>
    <recommendedName>
        <fullName evidence="4">Tyrosinase copper-binding domain-containing protein</fullName>
    </recommendedName>
</protein>
<keyword evidence="6" id="KW-1185">Reference proteome</keyword>
<dbReference type="PRINTS" id="PR00092">
    <property type="entry name" value="TYROSINASE"/>
</dbReference>
<keyword evidence="3" id="KW-0812">Transmembrane</keyword>
<dbReference type="InterPro" id="IPR050316">
    <property type="entry name" value="Tyrosinase/Hemocyanin"/>
</dbReference>
<dbReference type="Gene3D" id="1.10.1280.10">
    <property type="entry name" value="Di-copper center containing domain from catechol oxidase"/>
    <property type="match status" value="1"/>
</dbReference>
<evidence type="ECO:0000259" key="4">
    <source>
        <dbReference type="PROSITE" id="PS00498"/>
    </source>
</evidence>
<dbReference type="OMA" id="DYGPLAN"/>
<dbReference type="OrthoDB" id="6132182at2759"/>
<comment type="caution">
    <text evidence="5">The sequence shown here is derived from an EMBL/GenBank/DDBJ whole genome shotgun (WGS) entry which is preliminary data.</text>
</comment>
<proteinExistence type="predicted"/>
<dbReference type="PANTHER" id="PTHR11474:SF126">
    <property type="entry name" value="TYROSINASE-LIKE PROTEIN TYR-1-RELATED"/>
    <property type="match status" value="1"/>
</dbReference>
<dbReference type="Proteomes" id="UP000258309">
    <property type="component" value="Unassembled WGS sequence"/>
</dbReference>
<dbReference type="Pfam" id="PF00264">
    <property type="entry name" value="Tyrosinase"/>
    <property type="match status" value="1"/>
</dbReference>
<dbReference type="PROSITE" id="PS00498">
    <property type="entry name" value="TYROSINASE_2"/>
    <property type="match status" value="1"/>
</dbReference>
<dbReference type="AlphaFoldDB" id="A0A3E2GYC9"/>
<keyword evidence="2" id="KW-0186">Copper</keyword>
<gene>
    <name evidence="5" type="ORF">B7463_g10564</name>
</gene>
<feature type="transmembrane region" description="Helical" evidence="3">
    <location>
        <begin position="37"/>
        <end position="58"/>
    </location>
</feature>
<feature type="domain" description="Tyrosinase copper-binding" evidence="4">
    <location>
        <begin position="290"/>
        <end position="301"/>
    </location>
</feature>
<evidence type="ECO:0000313" key="5">
    <source>
        <dbReference type="EMBL" id="RFU25773.1"/>
    </source>
</evidence>
<evidence type="ECO:0000256" key="1">
    <source>
        <dbReference type="ARBA" id="ARBA00022723"/>
    </source>
</evidence>
<keyword evidence="3" id="KW-1133">Transmembrane helix</keyword>
<evidence type="ECO:0000256" key="2">
    <source>
        <dbReference type="ARBA" id="ARBA00023008"/>
    </source>
</evidence>
<dbReference type="InterPro" id="IPR008922">
    <property type="entry name" value="Di-copper_centre_dom_sf"/>
</dbReference>
<sequence length="374" mass="42907">MKHSEDEITPSTGYQLLLMHEESESSTDDHSNVRLRVSIICFVSVILSLTFVLLISTVSTNLNISTERSYCHDPALRQEWRMLSIEARQSYIAAVQCLSDIPSRLGLNSTRYDDFVYSHLGMFNKTHRVTLSLPWHRWYIQQYEDALRNECGYWDWTLDAADTGASPIWSNKSGFGGNGSSPNHCLDYGPLANMAPQYPEPHCLRRNFAAENMHARNYTAALVENLISNSNTYEEFRGGLEDGPHRWVHRGIGGEMPLPWSTNGPHRAFISCSCFAFTFFSDKIAFLGLDPIFFVHHAQIDRLWWKWQNRMPKSRGSYATLEEGSKTDMELELLQVPQVSRREPLKLYGLGEDKIVEDLMLTESTLLCYKYPML</sequence>
<dbReference type="PANTHER" id="PTHR11474">
    <property type="entry name" value="TYROSINASE FAMILY MEMBER"/>
    <property type="match status" value="1"/>
</dbReference>
<name>A0A3E2GYC9_SCYLI</name>
<dbReference type="STRING" id="5539.A0A3E2GYC9"/>
<dbReference type="GO" id="GO:0046872">
    <property type="term" value="F:metal ion binding"/>
    <property type="evidence" value="ECO:0007669"/>
    <property type="project" value="UniProtKB-KW"/>
</dbReference>
<keyword evidence="1" id="KW-0479">Metal-binding</keyword>
<organism evidence="5 6">
    <name type="scientific">Scytalidium lignicola</name>
    <name type="common">Hyphomycete</name>
    <dbReference type="NCBI Taxonomy" id="5539"/>
    <lineage>
        <taxon>Eukaryota</taxon>
        <taxon>Fungi</taxon>
        <taxon>Dikarya</taxon>
        <taxon>Ascomycota</taxon>
        <taxon>Pezizomycotina</taxon>
        <taxon>Leotiomycetes</taxon>
        <taxon>Leotiomycetes incertae sedis</taxon>
        <taxon>Scytalidium</taxon>
    </lineage>
</organism>
<accession>A0A3E2GYC9</accession>
<dbReference type="EMBL" id="NCSJ02000305">
    <property type="protein sequence ID" value="RFU25773.1"/>
    <property type="molecule type" value="Genomic_DNA"/>
</dbReference>
<reference evidence="5 6" key="1">
    <citation type="submission" date="2018-05" db="EMBL/GenBank/DDBJ databases">
        <title>Draft genome sequence of Scytalidium lignicola DSM 105466, a ubiquitous saprotrophic fungus.</title>
        <authorList>
            <person name="Buettner E."/>
            <person name="Gebauer A.M."/>
            <person name="Hofrichter M."/>
            <person name="Liers C."/>
            <person name="Kellner H."/>
        </authorList>
    </citation>
    <scope>NUCLEOTIDE SEQUENCE [LARGE SCALE GENOMIC DNA]</scope>
    <source>
        <strain evidence="5 6">DSM 105466</strain>
    </source>
</reference>
<feature type="non-terminal residue" evidence="5">
    <location>
        <position position="1"/>
    </location>
</feature>
<evidence type="ECO:0000313" key="6">
    <source>
        <dbReference type="Proteomes" id="UP000258309"/>
    </source>
</evidence>
<feature type="non-terminal residue" evidence="5">
    <location>
        <position position="374"/>
    </location>
</feature>
<dbReference type="SUPFAM" id="SSF48056">
    <property type="entry name" value="Di-copper centre-containing domain"/>
    <property type="match status" value="1"/>
</dbReference>
<dbReference type="GO" id="GO:0016491">
    <property type="term" value="F:oxidoreductase activity"/>
    <property type="evidence" value="ECO:0007669"/>
    <property type="project" value="InterPro"/>
</dbReference>
<dbReference type="InterPro" id="IPR002227">
    <property type="entry name" value="Tyrosinase_Cu-bd"/>
</dbReference>